<dbReference type="InterPro" id="IPR033985">
    <property type="entry name" value="SusD-like_N"/>
</dbReference>
<evidence type="ECO:0000256" key="4">
    <source>
        <dbReference type="ARBA" id="ARBA00023136"/>
    </source>
</evidence>
<evidence type="ECO:0000259" key="8">
    <source>
        <dbReference type="Pfam" id="PF07980"/>
    </source>
</evidence>
<feature type="region of interest" description="Disordered" evidence="6">
    <location>
        <begin position="457"/>
        <end position="477"/>
    </location>
</feature>
<evidence type="ECO:0000259" key="9">
    <source>
        <dbReference type="Pfam" id="PF14322"/>
    </source>
</evidence>
<evidence type="ECO:0000256" key="5">
    <source>
        <dbReference type="ARBA" id="ARBA00023237"/>
    </source>
</evidence>
<dbReference type="Pfam" id="PF07980">
    <property type="entry name" value="SusD_RagB"/>
    <property type="match status" value="1"/>
</dbReference>
<evidence type="ECO:0000256" key="7">
    <source>
        <dbReference type="SAM" id="SignalP"/>
    </source>
</evidence>
<dbReference type="EMBL" id="BAIQ01000022">
    <property type="protein sequence ID" value="GAE15837.1"/>
    <property type="molecule type" value="Genomic_DNA"/>
</dbReference>
<dbReference type="SUPFAM" id="SSF48452">
    <property type="entry name" value="TPR-like"/>
    <property type="match status" value="1"/>
</dbReference>
<dbReference type="PROSITE" id="PS51257">
    <property type="entry name" value="PROKAR_LIPOPROTEIN"/>
    <property type="match status" value="1"/>
</dbReference>
<gene>
    <name evidence="10" type="ORF">JCM6292_2179</name>
</gene>
<reference evidence="10 11" key="1">
    <citation type="journal article" date="2014" name="Genome Announc.">
        <title>Draft Genome Sequences of Three Strains of Bacteroides pyogenes Isolated from a Cat and Swine.</title>
        <authorList>
            <person name="Sakamoto M."/>
            <person name="Oshima K."/>
            <person name="Suda W."/>
            <person name="Kitamura K."/>
            <person name="Iida T."/>
            <person name="Hattori M."/>
            <person name="Ohkuma M."/>
        </authorList>
    </citation>
    <scope>NUCLEOTIDE SEQUENCE [LARGE SCALE GENOMIC DNA]</scope>
    <source>
        <strain evidence="10 11">JCM 6292</strain>
    </source>
</reference>
<dbReference type="Gene3D" id="1.25.40.390">
    <property type="match status" value="1"/>
</dbReference>
<evidence type="ECO:0000313" key="11">
    <source>
        <dbReference type="Proteomes" id="UP000018861"/>
    </source>
</evidence>
<dbReference type="InterPro" id="IPR011990">
    <property type="entry name" value="TPR-like_helical_dom_sf"/>
</dbReference>
<accession>W4P7V4</accession>
<evidence type="ECO:0000313" key="10">
    <source>
        <dbReference type="EMBL" id="GAE15837.1"/>
    </source>
</evidence>
<dbReference type="Pfam" id="PF14322">
    <property type="entry name" value="SusD-like_3"/>
    <property type="match status" value="1"/>
</dbReference>
<protein>
    <submittedName>
        <fullName evidence="10">Uncharacterized protein</fullName>
    </submittedName>
</protein>
<dbReference type="InterPro" id="IPR012944">
    <property type="entry name" value="SusD_RagB_dom"/>
</dbReference>
<sequence>MKKTLLYYMVCLVGAVSLFACSDWFDVNPKTDVKSDDLFDTEAGFQSALAGIYISMTDNQVYGGDLSFGLLDQLAQLYDMIPDQVQDKSTIYQYEVETVGYMTKSRLASAWKKGYNLIANANNLMKWIDKNGERVIRDPQTRAMFKGEALAIRAYVHFDLLRGWGPMYGSEPDALSVPYRIVADNSKQPLLPARQVVQKILEDLKSAKELLSYESDLSLASFTGQERRFRFNYHAVNALMARVYCYAGDTENAVRSAREVVDHCNLELQISNQEDPVLFSEAICALNMYKMQERLSTRFSEGPKFVGHYFCKISTLNALFGITGTETEDIRAKSSAFIRYSDQERAISRKYIKNTEGVVPLIRLPEMYYILCEMSPLKEAASFLNMVRQKRGYSESADVKFNNDEERIRALDLEYRKEFYAEGQYFFFLKRHAFTTFNNCPIENFGKPQYVFPLPDAEKEYGWTPPSENEENGSDNQ</sequence>
<comment type="similarity">
    <text evidence="2">Belongs to the SusD family.</text>
</comment>
<keyword evidence="5" id="KW-0998">Cell outer membrane</keyword>
<feature type="signal peptide" evidence="7">
    <location>
        <begin position="1"/>
        <end position="22"/>
    </location>
</feature>
<dbReference type="Proteomes" id="UP000018861">
    <property type="component" value="Unassembled WGS sequence"/>
</dbReference>
<dbReference type="AlphaFoldDB" id="W4P7V4"/>
<feature type="domain" description="RagB/SusD" evidence="8">
    <location>
        <begin position="352"/>
        <end position="440"/>
    </location>
</feature>
<feature type="chain" id="PRO_5004847379" evidence="7">
    <location>
        <begin position="23"/>
        <end position="477"/>
    </location>
</feature>
<name>W4P7V4_9BACE</name>
<dbReference type="GO" id="GO:0009279">
    <property type="term" value="C:cell outer membrane"/>
    <property type="evidence" value="ECO:0007669"/>
    <property type="project" value="UniProtKB-SubCell"/>
</dbReference>
<evidence type="ECO:0000256" key="3">
    <source>
        <dbReference type="ARBA" id="ARBA00022729"/>
    </source>
</evidence>
<evidence type="ECO:0000256" key="2">
    <source>
        <dbReference type="ARBA" id="ARBA00006275"/>
    </source>
</evidence>
<keyword evidence="4" id="KW-0472">Membrane</keyword>
<comment type="subcellular location">
    <subcellularLocation>
        <location evidence="1">Cell outer membrane</location>
    </subcellularLocation>
</comment>
<evidence type="ECO:0000256" key="1">
    <source>
        <dbReference type="ARBA" id="ARBA00004442"/>
    </source>
</evidence>
<feature type="compositionally biased region" description="Acidic residues" evidence="6">
    <location>
        <begin position="468"/>
        <end position="477"/>
    </location>
</feature>
<comment type="caution">
    <text evidence="10">The sequence shown here is derived from an EMBL/GenBank/DDBJ whole genome shotgun (WGS) entry which is preliminary data.</text>
</comment>
<organism evidence="10 11">
    <name type="scientific">Bacteroides pyogenes JCM 6292</name>
    <dbReference type="NCBI Taxonomy" id="1235809"/>
    <lineage>
        <taxon>Bacteria</taxon>
        <taxon>Pseudomonadati</taxon>
        <taxon>Bacteroidota</taxon>
        <taxon>Bacteroidia</taxon>
        <taxon>Bacteroidales</taxon>
        <taxon>Bacteroidaceae</taxon>
        <taxon>Bacteroides</taxon>
    </lineage>
</organism>
<feature type="domain" description="SusD-like N-terminal" evidence="9">
    <location>
        <begin position="32"/>
        <end position="244"/>
    </location>
</feature>
<keyword evidence="3 7" id="KW-0732">Signal</keyword>
<evidence type="ECO:0000256" key="6">
    <source>
        <dbReference type="SAM" id="MobiDB-lite"/>
    </source>
</evidence>
<proteinExistence type="inferred from homology"/>